<dbReference type="Gene3D" id="2.30.300.10">
    <property type="entry name" value="Baseplate protein-like domain - beta roll fold"/>
    <property type="match status" value="1"/>
</dbReference>
<dbReference type="AlphaFoldDB" id="A0A809ZVQ9"/>
<organism evidence="4">
    <name type="scientific">Bradyrhizobium diazoefficiens</name>
    <dbReference type="NCBI Taxonomy" id="1355477"/>
    <lineage>
        <taxon>Bacteria</taxon>
        <taxon>Pseudomonadati</taxon>
        <taxon>Pseudomonadota</taxon>
        <taxon>Alphaproteobacteria</taxon>
        <taxon>Hyphomicrobiales</taxon>
        <taxon>Nitrobacteraceae</taxon>
        <taxon>Bradyrhizobium</taxon>
    </lineage>
</organism>
<evidence type="ECO:0000313" key="5">
    <source>
        <dbReference type="EMBL" id="BCE63903.1"/>
    </source>
</evidence>
<dbReference type="SUPFAM" id="SSF69279">
    <property type="entry name" value="Phage tail proteins"/>
    <property type="match status" value="2"/>
</dbReference>
<protein>
    <recommendedName>
        <fullName evidence="6">Mu P family protein</fullName>
    </recommendedName>
</protein>
<gene>
    <name evidence="4" type="ORF">XF5B_26820</name>
    <name evidence="5" type="ORF">XF6B_27020</name>
</gene>
<dbReference type="EMBL" id="AP023096">
    <property type="protein sequence ID" value="BCE63903.1"/>
    <property type="molecule type" value="Genomic_DNA"/>
</dbReference>
<reference evidence="5" key="2">
    <citation type="submission" date="2020-05" db="EMBL/GenBank/DDBJ databases">
        <title>Complete genome sequence of Bradyrhizobium diazoefficiens XF6 isolated from soybean nodule.</title>
        <authorList>
            <person name="Noda R."/>
            <person name="Kakizaki K."/>
            <person name="Minamisawa K."/>
        </authorList>
    </citation>
    <scope>NUCLEOTIDE SEQUENCE</scope>
    <source>
        <strain evidence="5">XF6</strain>
    </source>
</reference>
<feature type="compositionally biased region" description="Polar residues" evidence="1">
    <location>
        <begin position="230"/>
        <end position="240"/>
    </location>
</feature>
<dbReference type="InterPro" id="IPR049354">
    <property type="entry name" value="GpP-like_N"/>
</dbReference>
<dbReference type="InterPro" id="IPR023399">
    <property type="entry name" value="Baseplate-like_2-layer_sand"/>
</dbReference>
<evidence type="ECO:0000256" key="1">
    <source>
        <dbReference type="SAM" id="MobiDB-lite"/>
    </source>
</evidence>
<dbReference type="InterPro" id="IPR026276">
    <property type="entry name" value="Baseplate_GpP"/>
</dbReference>
<feature type="region of interest" description="Disordered" evidence="1">
    <location>
        <begin position="224"/>
        <end position="245"/>
    </location>
</feature>
<dbReference type="Gene3D" id="3.55.50.10">
    <property type="entry name" value="Baseplate protein-like domains"/>
    <property type="match status" value="1"/>
</dbReference>
<evidence type="ECO:0008006" key="6">
    <source>
        <dbReference type="Google" id="ProtNLM"/>
    </source>
</evidence>
<dbReference type="RefSeq" id="WP_182869755.1">
    <property type="nucleotide sequence ID" value="NZ_AP022638.1"/>
</dbReference>
<feature type="domain" description="Baseplate hub protein gp44/GpP-like second" evidence="3">
    <location>
        <begin position="110"/>
        <end position="186"/>
    </location>
</feature>
<evidence type="ECO:0000259" key="2">
    <source>
        <dbReference type="Pfam" id="PF21683"/>
    </source>
</evidence>
<dbReference type="Gene3D" id="3.30.1920.10">
    <property type="entry name" value="Baseplate protein-like domains - 2 layer sandwich fold"/>
    <property type="match status" value="1"/>
</dbReference>
<accession>A0A809ZVQ9</accession>
<evidence type="ECO:0000259" key="3">
    <source>
        <dbReference type="Pfam" id="PF22255"/>
    </source>
</evidence>
<dbReference type="EMBL" id="AP023095">
    <property type="protein sequence ID" value="BCE55170.1"/>
    <property type="molecule type" value="Genomic_DNA"/>
</dbReference>
<sequence>MPKPQEVAVLEVNGLTFDDWESVWVQQRWADSFTYFRFTAAERDPIINKRGGPFPLIEKLQFKPGDSCTITLAGQLAVTGYIETRQVAYDANAHGVMLIGKSATAWAARSSVDTKTGNFDKKNIVQVAQEVIAPYGVGLNVIGSPDLTPFDKLQNEKGELVWDFLERIARPRGVVMGSDSKGNFLLIGEHSFPVVSQLVEGQNIKSCQCIITEEHTYTEYRVDGQAPASDDNSGTASSELTGKVGGTSPVLSRLITAAEQPVKTQAEIQARAANESVWHEGTKIQATIVVQGWLRDGSSLWQAGDDVHVYSPMAMLNNTLKIQNCTFTQDNSGGTLTTLDLVSPNPLRDRANFNPG</sequence>
<dbReference type="Pfam" id="PF21683">
    <property type="entry name" value="GpP-like_1st"/>
    <property type="match status" value="1"/>
</dbReference>
<reference evidence="4" key="1">
    <citation type="submission" date="2020-05" db="EMBL/GenBank/DDBJ databases">
        <title>Complete genome sequence of Bradyrhizobium diazoefficiens XF5 isolated from soybean nodule.</title>
        <authorList>
            <person name="Noda R."/>
            <person name="Kakizaki K."/>
            <person name="Minamisawa K."/>
        </authorList>
    </citation>
    <scope>NUCLEOTIDE SEQUENCE</scope>
    <source>
        <strain evidence="4">XF5</strain>
    </source>
</reference>
<evidence type="ECO:0000313" key="4">
    <source>
        <dbReference type="EMBL" id="BCE55170.1"/>
    </source>
</evidence>
<feature type="domain" description="Baseplate hub protein gp44-like N-terminal" evidence="2">
    <location>
        <begin position="9"/>
        <end position="101"/>
    </location>
</feature>
<dbReference type="Pfam" id="PF22255">
    <property type="entry name" value="Gp44-like_2nd"/>
    <property type="match status" value="1"/>
</dbReference>
<proteinExistence type="predicted"/>
<dbReference type="PIRSF" id="PIRSF004440">
    <property type="entry name" value="GpP"/>
    <property type="match status" value="1"/>
</dbReference>
<dbReference type="InterPro" id="IPR053981">
    <property type="entry name" value="Gp44/GpP-like_2nd"/>
</dbReference>
<name>A0A809ZVQ9_9BRAD</name>